<dbReference type="EMBL" id="JAUSTO010000008">
    <property type="protein sequence ID" value="MDQ0152842.1"/>
    <property type="molecule type" value="Genomic_DNA"/>
</dbReference>
<keyword evidence="2" id="KW-1185">Reference proteome</keyword>
<dbReference type="RefSeq" id="WP_307254744.1">
    <property type="nucleotide sequence ID" value="NZ_JAUSTO010000008.1"/>
</dbReference>
<evidence type="ECO:0000313" key="2">
    <source>
        <dbReference type="Proteomes" id="UP001241537"/>
    </source>
</evidence>
<protein>
    <submittedName>
        <fullName evidence="1">Uncharacterized protein</fullName>
    </submittedName>
</protein>
<accession>A0AAE3VB28</accession>
<organism evidence="1 2">
    <name type="scientific">Moryella indoligenes</name>
    <dbReference type="NCBI Taxonomy" id="371674"/>
    <lineage>
        <taxon>Bacteria</taxon>
        <taxon>Bacillati</taxon>
        <taxon>Bacillota</taxon>
        <taxon>Clostridia</taxon>
        <taxon>Lachnospirales</taxon>
        <taxon>Lachnospiraceae</taxon>
        <taxon>Moryella</taxon>
    </lineage>
</organism>
<reference evidence="1" key="1">
    <citation type="submission" date="2023-07" db="EMBL/GenBank/DDBJ databases">
        <title>Genomic Encyclopedia of Type Strains, Phase IV (KMG-IV): sequencing the most valuable type-strain genomes for metagenomic binning, comparative biology and taxonomic classification.</title>
        <authorList>
            <person name="Goeker M."/>
        </authorList>
    </citation>
    <scope>NUCLEOTIDE SEQUENCE</scope>
    <source>
        <strain evidence="1">DSM 19659</strain>
    </source>
</reference>
<comment type="caution">
    <text evidence="1">The sequence shown here is derived from an EMBL/GenBank/DDBJ whole genome shotgun (WGS) entry which is preliminary data.</text>
</comment>
<dbReference type="Proteomes" id="UP001241537">
    <property type="component" value="Unassembled WGS sequence"/>
</dbReference>
<dbReference type="AlphaFoldDB" id="A0AAE3VB28"/>
<name>A0AAE3VB28_9FIRM</name>
<evidence type="ECO:0000313" key="1">
    <source>
        <dbReference type="EMBL" id="MDQ0152842.1"/>
    </source>
</evidence>
<sequence>MSEELEKLRHKQYVAERKLTAANFWGSTKAVRRLSFSAGELAVGQKIKAGTEVFHDGEGAEIQVTAYAVYRNMQDMQVPEYVVVRRVGEKDGGAFALLDSSGLTWNFQRETELKTYGRDEAVSLTALKEGQRCLIFPDIEASAKLSETQVAGQSVLVLP</sequence>
<proteinExistence type="predicted"/>
<gene>
    <name evidence="1" type="ORF">J2S20_001540</name>
</gene>